<name>A0A8S5LS36_9CAUD</name>
<reference evidence="1" key="1">
    <citation type="journal article" date="2021" name="Proc. Natl. Acad. Sci. U.S.A.">
        <title>A Catalog of Tens of Thousands of Viruses from Human Metagenomes Reveals Hidden Associations with Chronic Diseases.</title>
        <authorList>
            <person name="Tisza M.J."/>
            <person name="Buck C.B."/>
        </authorList>
    </citation>
    <scope>NUCLEOTIDE SEQUENCE</scope>
    <source>
        <strain evidence="1">CtH8e11</strain>
    </source>
</reference>
<sequence>MKKMIPHTFGGRILDFRFPTSWQQLNQGQLRYVFLVITLFSPVKAKTYVFMRFTGIRVRKRVKGGWLCTFRLNWHKKLRFILQDWQVRSFLRQIDFISEPNAYPIRLDRIGGRYAIDALLHGLSFEDYLCCENHYQGYLYSQDISQLKALYSFLYKKKPGVKGSLKTAFSRIKEYELVSVFLWWGSIKLYFASLFPHFFQPFQQRTDADQPELPDLLGAMNAQIRALTGGDVTKEKEVLQMDCWRALTELDAKAHDIQILKSKQNGHK</sequence>
<proteinExistence type="predicted"/>
<protein>
    <submittedName>
        <fullName evidence="1">Uncharacterized protein</fullName>
    </submittedName>
</protein>
<accession>A0A8S5LS36</accession>
<organism evidence="1">
    <name type="scientific">Siphoviridae sp. ctH8e11</name>
    <dbReference type="NCBI Taxonomy" id="2827567"/>
    <lineage>
        <taxon>Viruses</taxon>
        <taxon>Duplodnaviria</taxon>
        <taxon>Heunggongvirae</taxon>
        <taxon>Uroviricota</taxon>
        <taxon>Caudoviricetes</taxon>
    </lineage>
</organism>
<dbReference type="EMBL" id="BK015905">
    <property type="protein sequence ID" value="DAD72754.1"/>
    <property type="molecule type" value="Genomic_DNA"/>
</dbReference>
<evidence type="ECO:0000313" key="1">
    <source>
        <dbReference type="EMBL" id="DAD72754.1"/>
    </source>
</evidence>